<dbReference type="PANTHER" id="PTHR43685:SF3">
    <property type="entry name" value="SLR2126 PROTEIN"/>
    <property type="match status" value="1"/>
</dbReference>
<feature type="transmembrane region" description="Helical" evidence="1">
    <location>
        <begin position="1102"/>
        <end position="1121"/>
    </location>
</feature>
<feature type="transmembrane region" description="Helical" evidence="1">
    <location>
        <begin position="784"/>
        <end position="803"/>
    </location>
</feature>
<dbReference type="PANTHER" id="PTHR43685">
    <property type="entry name" value="GLYCOSYLTRANSFERASE"/>
    <property type="match status" value="1"/>
</dbReference>
<dbReference type="InterPro" id="IPR029044">
    <property type="entry name" value="Nucleotide-diphossugar_trans"/>
</dbReference>
<organism evidence="2 3">
    <name type="scientific">Myceligenerans indicum</name>
    <dbReference type="NCBI Taxonomy" id="2593663"/>
    <lineage>
        <taxon>Bacteria</taxon>
        <taxon>Bacillati</taxon>
        <taxon>Actinomycetota</taxon>
        <taxon>Actinomycetes</taxon>
        <taxon>Micrococcales</taxon>
        <taxon>Promicromonosporaceae</taxon>
        <taxon>Myceligenerans</taxon>
    </lineage>
</organism>
<feature type="transmembrane region" description="Helical" evidence="1">
    <location>
        <begin position="635"/>
        <end position="656"/>
    </location>
</feature>
<feature type="transmembrane region" description="Helical" evidence="1">
    <location>
        <begin position="815"/>
        <end position="839"/>
    </location>
</feature>
<keyword evidence="1" id="KW-0812">Transmembrane</keyword>
<comment type="caution">
    <text evidence="2">The sequence shown here is derived from an EMBL/GenBank/DDBJ whole genome shotgun (WGS) entry which is preliminary data.</text>
</comment>
<feature type="transmembrane region" description="Helical" evidence="1">
    <location>
        <begin position="707"/>
        <end position="727"/>
    </location>
</feature>
<evidence type="ECO:0000313" key="3">
    <source>
        <dbReference type="Proteomes" id="UP000675409"/>
    </source>
</evidence>
<feature type="transmembrane region" description="Helical" evidence="1">
    <location>
        <begin position="488"/>
        <end position="508"/>
    </location>
</feature>
<dbReference type="Proteomes" id="UP000675409">
    <property type="component" value="Unassembled WGS sequence"/>
</dbReference>
<keyword evidence="1" id="KW-0472">Membrane</keyword>
<gene>
    <name evidence="2" type="ORF">HGK34_06275</name>
</gene>
<dbReference type="EMBL" id="JABBYC010000006">
    <property type="protein sequence ID" value="MBL0885886.1"/>
    <property type="molecule type" value="Genomic_DNA"/>
</dbReference>
<dbReference type="SUPFAM" id="SSF53448">
    <property type="entry name" value="Nucleotide-diphospho-sugar transferases"/>
    <property type="match status" value="1"/>
</dbReference>
<dbReference type="RefSeq" id="WP_201845721.1">
    <property type="nucleotide sequence ID" value="NZ_JABBYC010000006.1"/>
</dbReference>
<evidence type="ECO:0000313" key="2">
    <source>
        <dbReference type="EMBL" id="MBL0885886.1"/>
    </source>
</evidence>
<dbReference type="Pfam" id="PF13641">
    <property type="entry name" value="Glyco_tranf_2_3"/>
    <property type="match status" value="1"/>
</dbReference>
<keyword evidence="3" id="KW-1185">Reference proteome</keyword>
<proteinExistence type="predicted"/>
<dbReference type="Gene3D" id="3.90.550.10">
    <property type="entry name" value="Spore Coat Polysaccharide Biosynthesis Protein SpsA, Chain A"/>
    <property type="match status" value="1"/>
</dbReference>
<accession>A0ABS1LI41</accession>
<evidence type="ECO:0000256" key="1">
    <source>
        <dbReference type="SAM" id="Phobius"/>
    </source>
</evidence>
<protein>
    <submittedName>
        <fullName evidence="2">Glycosyltransferase family 2 protein</fullName>
    </submittedName>
</protein>
<sequence>MTSPPTGLPPRHTTDTALAAVRSVTGPASTLVTVTAVVVTRGRSPYLESTLNAVRAQSLAPSSIVVVDVDTAHSTSAHRGLSLDGARYVAASRSRSFGDAVNAAVAEAIDPGETDAPDWLWLLHDDSAPAPGALAALLRSVEHAGSVAVAGCKQRRWELDDDGRPRDLADPDRGLLLQVGYTVSPLGRRMTGLDETEIDQGQHDSREDVFAVGLAGALVRTSVWRDLGGTDPEYGPFGDSLEFCRRVRLAGHRVTVVPTAVLRHAQQSLADTSNRSRQHRARLRFRLVATSPWLLGWVMLALVAGAPFLAAYRLAVKQPAAAHDELMTPLWMLLGLRSVFQARRRVAQTATQPYRVLRPLLGTWRQTFREYRERRLARADARYTGPDELDRVDLHRIATRRRTVLTLVVVAAAALAAATFGPAMGTLADDGRLVGGALLPASSDTGQTWTAATSGWTLTGLGQAGPGDPLLLTLTALALLAGGSLQTAVNALLVMALPLAALGGWAAAGAVTRSVWVRSVAALAWAAAPGFLGALSGGLLGGLVAHLALPWVALALIRSVGGQQIDLPDRAGVDALHGRATLHGALIAEGRGRRLGAAGAAGLALAVAVSGAPVLLPIALVVLAAAAFAAPSRRAHLALALLPSLVLCTPLLVQVFRTRDVGLLLSDPLVLPGTLPAGGSGAGWQVLLGQSGTPSAWFDGAWPATEYGPYLLGGLLCVMALAALAGPRAAGARVGWVLAACGLAVAALTDGRLGASGPLPLDLDPLALDSLGLGSGLLADRTSGTALTSVVLLGLGGAALCTTRVVRARRAVRTAAVAGVAVPLMIGLVGAAGIASWYLAGPLSDDGVHASAGPAVPAVGQQMQATPRQARVLQLGTGADGVVEHALLRGDGTQLVDASVSASASAATPQEVGATDTAVGGDAAGAGRGAVDDVAVRLATGTDPDVAERLAGLGIGAVQVPTPPARDDTGDGIGPAAGNAELTASLDMIPGLERVTQGQAITLWRVRTERDPAPGWARIEDGSSVTPVASDGPGVHVDVAPGGAGRRIVLAESAGAHWSATLDGHRLEPVEVASAGATLQGFGLGPEGGHLDIGYRAPHRTAWLLALGLVGAVFALLALPVRGRRPR</sequence>
<keyword evidence="1" id="KW-1133">Transmembrane helix</keyword>
<reference evidence="2 3" key="1">
    <citation type="journal article" date="2021" name="Arch. Microbiol.">
        <title>Myceligenerans indicum sp. nov., an actinobacterium isolated from mangrove sediment of Sundarbans, India.</title>
        <authorList>
            <person name="Asha K."/>
            <person name="Bhadury P."/>
        </authorList>
    </citation>
    <scope>NUCLEOTIDE SEQUENCE [LARGE SCALE GENOMIC DNA]</scope>
    <source>
        <strain evidence="2 3">I2</strain>
    </source>
</reference>
<feature type="transmembrane region" description="Helical" evidence="1">
    <location>
        <begin position="293"/>
        <end position="312"/>
    </location>
</feature>
<feature type="transmembrane region" description="Helical" evidence="1">
    <location>
        <begin position="734"/>
        <end position="755"/>
    </location>
</feature>
<feature type="transmembrane region" description="Helical" evidence="1">
    <location>
        <begin position="404"/>
        <end position="424"/>
    </location>
</feature>
<dbReference type="InterPro" id="IPR050834">
    <property type="entry name" value="Glycosyltransf_2"/>
</dbReference>
<name>A0ABS1LI41_9MICO</name>
<feature type="transmembrane region" description="Helical" evidence="1">
    <location>
        <begin position="601"/>
        <end position="629"/>
    </location>
</feature>